<sequence>MHLTEPVSTELSEPLTLDLRLIASAPSTQPFPASDDGCGSSCPDACVSTAN</sequence>
<organism evidence="1 2">
    <name type="scientific">Nocardiopsis tropica</name>
    <dbReference type="NCBI Taxonomy" id="109330"/>
    <lineage>
        <taxon>Bacteria</taxon>
        <taxon>Bacillati</taxon>
        <taxon>Actinomycetota</taxon>
        <taxon>Actinomycetes</taxon>
        <taxon>Streptosporangiales</taxon>
        <taxon>Nocardiopsidaceae</taxon>
        <taxon>Nocardiopsis</taxon>
    </lineage>
</organism>
<dbReference type="NCBIfam" id="TIGR04363">
    <property type="entry name" value="LD_lanti_pre"/>
    <property type="match status" value="1"/>
</dbReference>
<comment type="caution">
    <text evidence="1">The sequence shown here is derived from an EMBL/GenBank/DDBJ whole genome shotgun (WGS) entry which is preliminary data.</text>
</comment>
<dbReference type="EMBL" id="JBEQNB010000014">
    <property type="protein sequence ID" value="MES0836952.1"/>
    <property type="molecule type" value="Genomic_DNA"/>
</dbReference>
<name>A0ABV2A0R9_9ACTN</name>
<proteinExistence type="predicted"/>
<evidence type="ECO:0000313" key="1">
    <source>
        <dbReference type="EMBL" id="MES0836952.1"/>
    </source>
</evidence>
<accession>A0ABV2A0R9</accession>
<protein>
    <submittedName>
        <fullName evidence="1">FxLD family lanthipeptide</fullName>
    </submittedName>
</protein>
<dbReference type="InterPro" id="IPR027575">
    <property type="entry name" value="LD_lanti_pre"/>
</dbReference>
<evidence type="ECO:0000313" key="2">
    <source>
        <dbReference type="Proteomes" id="UP001432401"/>
    </source>
</evidence>
<keyword evidence="2" id="KW-1185">Reference proteome</keyword>
<dbReference type="RefSeq" id="WP_352985843.1">
    <property type="nucleotide sequence ID" value="NZ_JBEQNA010000013.1"/>
</dbReference>
<reference evidence="1 2" key="1">
    <citation type="submission" date="2024-06" db="EMBL/GenBank/DDBJ databases">
        <authorList>
            <person name="Bataeva Y.V."/>
            <person name="Grigorian L.N."/>
            <person name="Solomentsev V.I."/>
        </authorList>
    </citation>
    <scope>NUCLEOTIDE SEQUENCE [LARGE SCALE GENOMIC DNA]</scope>
    <source>
        <strain evidence="2">SCPM-O-B-12605 (RCAM04882)</strain>
    </source>
</reference>
<gene>
    <name evidence="1" type="ORF">ABUK86_24460</name>
</gene>
<dbReference type="Proteomes" id="UP001432401">
    <property type="component" value="Unassembled WGS sequence"/>
</dbReference>